<name>A0A7W6F6X4_9HYPH</name>
<evidence type="ECO:0000259" key="7">
    <source>
        <dbReference type="SMART" id="SM00833"/>
    </source>
</evidence>
<gene>
    <name evidence="8" type="ORF">GCM10007884_03140</name>
    <name evidence="9" type="ORF">GGR33_001976</name>
</gene>
<dbReference type="InterPro" id="IPR003495">
    <property type="entry name" value="CobW/HypB/UreG_nucleotide-bd"/>
</dbReference>
<keyword evidence="1" id="KW-0547">Nucleotide-binding</keyword>
<dbReference type="PANTHER" id="PTHR13748">
    <property type="entry name" value="COBW-RELATED"/>
    <property type="match status" value="1"/>
</dbReference>
<dbReference type="EMBL" id="JACIDN010000003">
    <property type="protein sequence ID" value="MBB3902481.1"/>
    <property type="molecule type" value="Genomic_DNA"/>
</dbReference>
<protein>
    <submittedName>
        <fullName evidence="8">Cobalamin biosynthesis protein CobW</fullName>
    </submittedName>
    <submittedName>
        <fullName evidence="9">G3E family GTPase</fullName>
    </submittedName>
</protein>
<evidence type="ECO:0000256" key="3">
    <source>
        <dbReference type="ARBA" id="ARBA00023186"/>
    </source>
</evidence>
<evidence type="ECO:0000256" key="5">
    <source>
        <dbReference type="ARBA" id="ARBA00045658"/>
    </source>
</evidence>
<dbReference type="Pfam" id="PF07683">
    <property type="entry name" value="CobW_C"/>
    <property type="match status" value="1"/>
</dbReference>
<evidence type="ECO:0000256" key="6">
    <source>
        <dbReference type="ARBA" id="ARBA00049117"/>
    </source>
</evidence>
<dbReference type="Proteomes" id="UP001156881">
    <property type="component" value="Unassembled WGS sequence"/>
</dbReference>
<dbReference type="InterPro" id="IPR051316">
    <property type="entry name" value="Zinc-reg_GTPase_activator"/>
</dbReference>
<evidence type="ECO:0000256" key="4">
    <source>
        <dbReference type="ARBA" id="ARBA00034320"/>
    </source>
</evidence>
<dbReference type="RefSeq" id="WP_183504423.1">
    <property type="nucleotide sequence ID" value="NZ_BSPG01000001.1"/>
</dbReference>
<keyword evidence="3" id="KW-0143">Chaperone</keyword>
<keyword evidence="11" id="KW-1185">Reference proteome</keyword>
<dbReference type="InterPro" id="IPR027417">
    <property type="entry name" value="P-loop_NTPase"/>
</dbReference>
<dbReference type="InterPro" id="IPR011629">
    <property type="entry name" value="CobW-like_C"/>
</dbReference>
<dbReference type="Pfam" id="PF02492">
    <property type="entry name" value="cobW"/>
    <property type="match status" value="1"/>
</dbReference>
<dbReference type="SUPFAM" id="SSF52540">
    <property type="entry name" value="P-loop containing nucleoside triphosphate hydrolases"/>
    <property type="match status" value="1"/>
</dbReference>
<reference evidence="9 10" key="3">
    <citation type="submission" date="2020-08" db="EMBL/GenBank/DDBJ databases">
        <title>Genomic Encyclopedia of Type Strains, Phase IV (KMG-IV): sequencing the most valuable type-strain genomes for metagenomic binning, comparative biology and taxonomic classification.</title>
        <authorList>
            <person name="Goeker M."/>
        </authorList>
    </citation>
    <scope>NUCLEOTIDE SEQUENCE [LARGE SCALE GENOMIC DNA]</scope>
    <source>
        <strain evidence="9 10">DSM 24105</strain>
    </source>
</reference>
<evidence type="ECO:0000313" key="8">
    <source>
        <dbReference type="EMBL" id="GLS42329.1"/>
    </source>
</evidence>
<dbReference type="GO" id="GO:0016787">
    <property type="term" value="F:hydrolase activity"/>
    <property type="evidence" value="ECO:0007669"/>
    <property type="project" value="UniProtKB-KW"/>
</dbReference>
<dbReference type="PANTHER" id="PTHR13748:SF59">
    <property type="entry name" value="COBW C-TERMINAL DOMAIN-CONTAINING PROTEIN"/>
    <property type="match status" value="1"/>
</dbReference>
<dbReference type="EMBL" id="BSPG01000001">
    <property type="protein sequence ID" value="GLS42329.1"/>
    <property type="molecule type" value="Genomic_DNA"/>
</dbReference>
<comment type="caution">
    <text evidence="9">The sequence shown here is derived from an EMBL/GenBank/DDBJ whole genome shotgun (WGS) entry which is preliminary data.</text>
</comment>
<reference evidence="8" key="1">
    <citation type="journal article" date="2014" name="Int. J. Syst. Evol. Microbiol.">
        <title>Complete genome of a new Firmicutes species belonging to the dominant human colonic microbiota ('Ruminococcus bicirculans') reveals two chromosomes and a selective capacity to utilize plant glucans.</title>
        <authorList>
            <consortium name="NISC Comparative Sequencing Program"/>
            <person name="Wegmann U."/>
            <person name="Louis P."/>
            <person name="Goesmann A."/>
            <person name="Henrissat B."/>
            <person name="Duncan S.H."/>
            <person name="Flint H.J."/>
        </authorList>
    </citation>
    <scope>NUCLEOTIDE SEQUENCE</scope>
    <source>
        <strain evidence="8">NBRC 107710</strain>
    </source>
</reference>
<dbReference type="CDD" id="cd03112">
    <property type="entry name" value="CobW-like"/>
    <property type="match status" value="1"/>
</dbReference>
<dbReference type="SUPFAM" id="SSF90002">
    <property type="entry name" value="Hypothetical protein YjiA, C-terminal domain"/>
    <property type="match status" value="1"/>
</dbReference>
<reference evidence="11" key="2">
    <citation type="journal article" date="2019" name="Int. J. Syst. Evol. Microbiol.">
        <title>The Global Catalogue of Microorganisms (GCM) 10K type strain sequencing project: providing services to taxonomists for standard genome sequencing and annotation.</title>
        <authorList>
            <consortium name="The Broad Institute Genomics Platform"/>
            <consortium name="The Broad Institute Genome Sequencing Center for Infectious Disease"/>
            <person name="Wu L."/>
            <person name="Ma J."/>
        </authorList>
    </citation>
    <scope>NUCLEOTIDE SEQUENCE [LARGE SCALE GENOMIC DNA]</scope>
    <source>
        <strain evidence="11">NBRC 107710</strain>
    </source>
</reference>
<comment type="similarity">
    <text evidence="4">Belongs to the SIMIBI class G3E GTPase family. ZNG1 subfamily.</text>
</comment>
<dbReference type="AlphaFoldDB" id="A0A7W6F6X4"/>
<comment type="function">
    <text evidence="5">Zinc chaperone that directly transfers zinc cofactor to target proteins, thereby activating them. Zinc is transferred from the CXCC motif in the GTPase domain to the zinc binding site in target proteins in a process requiring GTP hydrolysis.</text>
</comment>
<evidence type="ECO:0000256" key="2">
    <source>
        <dbReference type="ARBA" id="ARBA00022801"/>
    </source>
</evidence>
<comment type="catalytic activity">
    <reaction evidence="6">
        <text>GTP + H2O = GDP + phosphate + H(+)</text>
        <dbReference type="Rhea" id="RHEA:19669"/>
        <dbReference type="ChEBI" id="CHEBI:15377"/>
        <dbReference type="ChEBI" id="CHEBI:15378"/>
        <dbReference type="ChEBI" id="CHEBI:37565"/>
        <dbReference type="ChEBI" id="CHEBI:43474"/>
        <dbReference type="ChEBI" id="CHEBI:58189"/>
    </reaction>
    <physiologicalReaction direction="left-to-right" evidence="6">
        <dbReference type="Rhea" id="RHEA:19670"/>
    </physiologicalReaction>
</comment>
<evidence type="ECO:0000313" key="10">
    <source>
        <dbReference type="Proteomes" id="UP000517759"/>
    </source>
</evidence>
<evidence type="ECO:0000313" key="9">
    <source>
        <dbReference type="EMBL" id="MBB3902481.1"/>
    </source>
</evidence>
<dbReference type="Proteomes" id="UP000517759">
    <property type="component" value="Unassembled WGS sequence"/>
</dbReference>
<keyword evidence="2" id="KW-0378">Hydrolase</keyword>
<dbReference type="Gene3D" id="3.40.50.300">
    <property type="entry name" value="P-loop containing nucleotide triphosphate hydrolases"/>
    <property type="match status" value="1"/>
</dbReference>
<dbReference type="Gene3D" id="3.30.1220.10">
    <property type="entry name" value="CobW-like, C-terminal domain"/>
    <property type="match status" value="1"/>
</dbReference>
<dbReference type="GO" id="GO:0000166">
    <property type="term" value="F:nucleotide binding"/>
    <property type="evidence" value="ECO:0007669"/>
    <property type="project" value="UniProtKB-KW"/>
</dbReference>
<organism evidence="9 10">
    <name type="scientific">Methylobacterium brachythecii</name>
    <dbReference type="NCBI Taxonomy" id="1176177"/>
    <lineage>
        <taxon>Bacteria</taxon>
        <taxon>Pseudomonadati</taxon>
        <taxon>Pseudomonadota</taxon>
        <taxon>Alphaproteobacteria</taxon>
        <taxon>Hyphomicrobiales</taxon>
        <taxon>Methylobacteriaceae</taxon>
        <taxon>Methylobacterium</taxon>
    </lineage>
</organism>
<reference evidence="8" key="4">
    <citation type="submission" date="2023-01" db="EMBL/GenBank/DDBJ databases">
        <title>Draft genome sequence of Methylobacterium brachythecii strain NBRC 107710.</title>
        <authorList>
            <person name="Sun Q."/>
            <person name="Mori K."/>
        </authorList>
    </citation>
    <scope>NUCLEOTIDE SEQUENCE</scope>
    <source>
        <strain evidence="8">NBRC 107710</strain>
    </source>
</reference>
<accession>A0A7W6F6X4</accession>
<proteinExistence type="inferred from homology"/>
<dbReference type="InterPro" id="IPR036627">
    <property type="entry name" value="CobW-likC_sf"/>
</dbReference>
<sequence>MSDTARPSSEKIPVTVLTGYLGAGKTTLLNRILTENHGKRYAVIVNEFGEIGIDNDLVVGADEEVFEMNNGCVCCTVRGDLIRIMDGLVKRRGKFDAIVMETTGLADPAPVAQTFFVDQDVGEAARLDAVVTVADARWLTDRLKDAPEARNQIAFADVILLNKSDLVEPSDLDRVEGVIRSINPFATIHRTQKCAVPLDAVLERNAFDLARILEVEPDFLEEGQHAHHDSEIQSISARIDGPVNPETFMPWISTLTQEQGPDILRCKGIVAFPDEPKRFVFQGVHMILDGDLQADWRNDEPRVSRVVFIGRNLDADAIREGFLACKA</sequence>
<evidence type="ECO:0000313" key="11">
    <source>
        <dbReference type="Proteomes" id="UP001156881"/>
    </source>
</evidence>
<evidence type="ECO:0000256" key="1">
    <source>
        <dbReference type="ARBA" id="ARBA00022741"/>
    </source>
</evidence>
<dbReference type="SMART" id="SM00833">
    <property type="entry name" value="CobW_C"/>
    <property type="match status" value="1"/>
</dbReference>
<feature type="domain" description="CobW C-terminal" evidence="7">
    <location>
        <begin position="232"/>
        <end position="326"/>
    </location>
</feature>